<organism evidence="2 3">
    <name type="scientific">Scophthalmus maximus</name>
    <name type="common">Turbot</name>
    <name type="synonym">Psetta maxima</name>
    <dbReference type="NCBI Taxonomy" id="52904"/>
    <lineage>
        <taxon>Eukaryota</taxon>
        <taxon>Metazoa</taxon>
        <taxon>Chordata</taxon>
        <taxon>Craniata</taxon>
        <taxon>Vertebrata</taxon>
        <taxon>Euteleostomi</taxon>
        <taxon>Actinopterygii</taxon>
        <taxon>Neopterygii</taxon>
        <taxon>Teleostei</taxon>
        <taxon>Neoteleostei</taxon>
        <taxon>Acanthomorphata</taxon>
        <taxon>Carangaria</taxon>
        <taxon>Pleuronectiformes</taxon>
        <taxon>Pleuronectoidei</taxon>
        <taxon>Scophthalmidae</taxon>
        <taxon>Scophthalmus</taxon>
    </lineage>
</organism>
<name>A0A6A4SZF9_SCOMX</name>
<dbReference type="Proteomes" id="UP000438429">
    <property type="component" value="Unassembled WGS sequence"/>
</dbReference>
<feature type="transmembrane region" description="Helical" evidence="1">
    <location>
        <begin position="23"/>
        <end position="40"/>
    </location>
</feature>
<evidence type="ECO:0000313" key="3">
    <source>
        <dbReference type="Proteomes" id="UP000438429"/>
    </source>
</evidence>
<evidence type="ECO:0000256" key="1">
    <source>
        <dbReference type="SAM" id="Phobius"/>
    </source>
</evidence>
<keyword evidence="1" id="KW-0472">Membrane</keyword>
<comment type="caution">
    <text evidence="2">The sequence shown here is derived from an EMBL/GenBank/DDBJ whole genome shotgun (WGS) entry which is preliminary data.</text>
</comment>
<sequence>MLFPPRGRYLIRLRQLLSRAEDPLYKALIFILILVILIKSSKHGPRKSLFGGWLGFDWTWHVFLLPCKECANPPKVYLCETPRKSNMYVCQWPHADASTCGTVVSRRRQQIPQTSAVLCSGGCALLAVSSLLAIITIFLPSGGCERRICTLAGYMQMAADRLCLDRRRSHRHRPEALRRADEKSVCLPSIYDMV</sequence>
<keyword evidence="1" id="KW-1133">Transmembrane helix</keyword>
<proteinExistence type="predicted"/>
<dbReference type="EMBL" id="VEVO01000008">
    <property type="protein sequence ID" value="KAF0038119.1"/>
    <property type="molecule type" value="Genomic_DNA"/>
</dbReference>
<evidence type="ECO:0000313" key="2">
    <source>
        <dbReference type="EMBL" id="KAF0038119.1"/>
    </source>
</evidence>
<protein>
    <submittedName>
        <fullName evidence="2">Uncharacterized protein</fullName>
    </submittedName>
</protein>
<gene>
    <name evidence="2" type="ORF">F2P81_008603</name>
</gene>
<keyword evidence="1" id="KW-0812">Transmembrane</keyword>
<reference evidence="2 3" key="1">
    <citation type="submission" date="2019-06" db="EMBL/GenBank/DDBJ databases">
        <title>Draft genomes of female and male turbot (Scophthalmus maximus).</title>
        <authorList>
            <person name="Xu H."/>
            <person name="Xu X.-W."/>
            <person name="Shao C."/>
            <person name="Chen S."/>
        </authorList>
    </citation>
    <scope>NUCLEOTIDE SEQUENCE [LARGE SCALE GENOMIC DNA]</scope>
    <source>
        <strain evidence="2">Ysfricsl-2016a</strain>
        <tissue evidence="2">Blood</tissue>
    </source>
</reference>
<dbReference type="AlphaFoldDB" id="A0A6A4SZF9"/>
<accession>A0A6A4SZF9</accession>
<feature type="transmembrane region" description="Helical" evidence="1">
    <location>
        <begin position="116"/>
        <end position="139"/>
    </location>
</feature>